<evidence type="ECO:0000259" key="12">
    <source>
        <dbReference type="Pfam" id="PF07730"/>
    </source>
</evidence>
<proteinExistence type="predicted"/>
<sequence>MWISRARPAYLARVSPGSWMVLLWFAVTAYTVFEQTQTRHGISVLTLPFGDKVNEVVAVLAVLAAGRRRRRPLTALALLLFGTVLSVMAMAVADIPLLQYLVVDVALCYLAATRPARTSVTAGALALGTLLGYSGLRALSGMPDYGSTTVTAALATVIAWLIGHAVRQDHRHSEALREKATEQAITSERLRIARELHDLVAHNIGIVALQAGAARRVFDTQPVRAKAALGEVETAGRETLAGLRRLLGALREADSAEAANPTEAADLADEQSAPMPGLDDLAGLAATTSAAGVRVELAWSGPRRRLPPEIELSAYRIVQEAVTNVTRHAEVRSCRVSVHYEEAELTVGVVNPGPAATGTGSRGSGGGPVAGHGYGIVGMRERVGLLHGELRVGPLPDGGFRVSARLPLPPEAARTSRPSEPRPVLEATR</sequence>
<feature type="region of interest" description="Disordered" evidence="9">
    <location>
        <begin position="406"/>
        <end position="429"/>
    </location>
</feature>
<dbReference type="InterPro" id="IPR011712">
    <property type="entry name" value="Sig_transdc_His_kin_sub3_dim/P"/>
</dbReference>
<dbReference type="PANTHER" id="PTHR24421">
    <property type="entry name" value="NITRATE/NITRITE SENSOR PROTEIN NARX-RELATED"/>
    <property type="match status" value="1"/>
</dbReference>
<dbReference type="EMBL" id="VIWT01000006">
    <property type="protein sequence ID" value="TWF73024.1"/>
    <property type="molecule type" value="Genomic_DNA"/>
</dbReference>
<evidence type="ECO:0000313" key="14">
    <source>
        <dbReference type="Proteomes" id="UP000317940"/>
    </source>
</evidence>
<dbReference type="Proteomes" id="UP000317940">
    <property type="component" value="Unassembled WGS sequence"/>
</dbReference>
<dbReference type="Gene3D" id="1.20.5.1930">
    <property type="match status" value="1"/>
</dbReference>
<organism evidence="13 14">
    <name type="scientific">Kitasatospora viridis</name>
    <dbReference type="NCBI Taxonomy" id="281105"/>
    <lineage>
        <taxon>Bacteria</taxon>
        <taxon>Bacillati</taxon>
        <taxon>Actinomycetota</taxon>
        <taxon>Actinomycetes</taxon>
        <taxon>Kitasatosporales</taxon>
        <taxon>Streptomycetaceae</taxon>
        <taxon>Kitasatospora</taxon>
    </lineage>
</organism>
<feature type="domain" description="Histidine kinase/HSP90-like ATPase" evidence="11">
    <location>
        <begin position="312"/>
        <end position="409"/>
    </location>
</feature>
<dbReference type="EC" id="2.7.13.3" evidence="2"/>
<keyword evidence="10" id="KW-0812">Transmembrane</keyword>
<dbReference type="InterPro" id="IPR036890">
    <property type="entry name" value="HATPase_C_sf"/>
</dbReference>
<evidence type="ECO:0000259" key="11">
    <source>
        <dbReference type="Pfam" id="PF02518"/>
    </source>
</evidence>
<protein>
    <recommendedName>
        <fullName evidence="2">histidine kinase</fullName>
        <ecNumber evidence="2">2.7.13.3</ecNumber>
    </recommendedName>
</protein>
<dbReference type="PANTHER" id="PTHR24421:SF10">
    <property type="entry name" value="NITRATE_NITRITE SENSOR PROTEIN NARQ"/>
    <property type="match status" value="1"/>
</dbReference>
<evidence type="ECO:0000256" key="5">
    <source>
        <dbReference type="ARBA" id="ARBA00022741"/>
    </source>
</evidence>
<feature type="transmembrane region" description="Helical" evidence="10">
    <location>
        <begin position="120"/>
        <end position="139"/>
    </location>
</feature>
<evidence type="ECO:0000256" key="2">
    <source>
        <dbReference type="ARBA" id="ARBA00012438"/>
    </source>
</evidence>
<evidence type="ECO:0000256" key="6">
    <source>
        <dbReference type="ARBA" id="ARBA00022777"/>
    </source>
</evidence>
<keyword evidence="5" id="KW-0547">Nucleotide-binding</keyword>
<name>A0A561SDU2_9ACTN</name>
<comment type="caution">
    <text evidence="13">The sequence shown here is derived from an EMBL/GenBank/DDBJ whole genome shotgun (WGS) entry which is preliminary data.</text>
</comment>
<keyword evidence="10" id="KW-1133">Transmembrane helix</keyword>
<evidence type="ECO:0000256" key="9">
    <source>
        <dbReference type="SAM" id="MobiDB-lite"/>
    </source>
</evidence>
<keyword evidence="3" id="KW-0597">Phosphoprotein</keyword>
<dbReference type="CDD" id="cd16917">
    <property type="entry name" value="HATPase_UhpB-NarQ-NarX-like"/>
    <property type="match status" value="1"/>
</dbReference>
<dbReference type="AlphaFoldDB" id="A0A561SDU2"/>
<dbReference type="GO" id="GO:0000155">
    <property type="term" value="F:phosphorelay sensor kinase activity"/>
    <property type="evidence" value="ECO:0007669"/>
    <property type="project" value="InterPro"/>
</dbReference>
<evidence type="ECO:0000256" key="3">
    <source>
        <dbReference type="ARBA" id="ARBA00022553"/>
    </source>
</evidence>
<accession>A0A561SDU2</accession>
<feature type="transmembrane region" description="Helical" evidence="10">
    <location>
        <begin position="145"/>
        <end position="163"/>
    </location>
</feature>
<dbReference type="Gene3D" id="3.30.565.10">
    <property type="entry name" value="Histidine kinase-like ATPase, C-terminal domain"/>
    <property type="match status" value="1"/>
</dbReference>
<keyword evidence="14" id="KW-1185">Reference proteome</keyword>
<reference evidence="13 14" key="1">
    <citation type="submission" date="2019-06" db="EMBL/GenBank/DDBJ databases">
        <title>Sequencing the genomes of 1000 actinobacteria strains.</title>
        <authorList>
            <person name="Klenk H.-P."/>
        </authorList>
    </citation>
    <scope>NUCLEOTIDE SEQUENCE [LARGE SCALE GENOMIC DNA]</scope>
    <source>
        <strain evidence="13 14">DSM 44826</strain>
    </source>
</reference>
<feature type="region of interest" description="Disordered" evidence="9">
    <location>
        <begin position="254"/>
        <end position="280"/>
    </location>
</feature>
<dbReference type="GO" id="GO:0046983">
    <property type="term" value="F:protein dimerization activity"/>
    <property type="evidence" value="ECO:0007669"/>
    <property type="project" value="InterPro"/>
</dbReference>
<evidence type="ECO:0000256" key="1">
    <source>
        <dbReference type="ARBA" id="ARBA00000085"/>
    </source>
</evidence>
<dbReference type="RefSeq" id="WP_145911003.1">
    <property type="nucleotide sequence ID" value="NZ_BAAAMZ010000005.1"/>
</dbReference>
<evidence type="ECO:0000256" key="4">
    <source>
        <dbReference type="ARBA" id="ARBA00022679"/>
    </source>
</evidence>
<dbReference type="GO" id="GO:0016020">
    <property type="term" value="C:membrane"/>
    <property type="evidence" value="ECO:0007669"/>
    <property type="project" value="InterPro"/>
</dbReference>
<dbReference type="InterPro" id="IPR050482">
    <property type="entry name" value="Sensor_HK_TwoCompSys"/>
</dbReference>
<evidence type="ECO:0000313" key="13">
    <source>
        <dbReference type="EMBL" id="TWF73024.1"/>
    </source>
</evidence>
<keyword evidence="4" id="KW-0808">Transferase</keyword>
<dbReference type="Pfam" id="PF02518">
    <property type="entry name" value="HATPase_c"/>
    <property type="match status" value="1"/>
</dbReference>
<keyword evidence="10" id="KW-0472">Membrane</keyword>
<gene>
    <name evidence="13" type="ORF">FHX73_16175</name>
</gene>
<dbReference type="GO" id="GO:0005524">
    <property type="term" value="F:ATP binding"/>
    <property type="evidence" value="ECO:0007669"/>
    <property type="project" value="UniProtKB-KW"/>
</dbReference>
<evidence type="ECO:0000256" key="10">
    <source>
        <dbReference type="SAM" id="Phobius"/>
    </source>
</evidence>
<dbReference type="InterPro" id="IPR003594">
    <property type="entry name" value="HATPase_dom"/>
</dbReference>
<keyword evidence="7" id="KW-0067">ATP-binding</keyword>
<evidence type="ECO:0000256" key="7">
    <source>
        <dbReference type="ARBA" id="ARBA00022840"/>
    </source>
</evidence>
<keyword evidence="6 13" id="KW-0418">Kinase</keyword>
<keyword evidence="8" id="KW-0902">Two-component regulatory system</keyword>
<evidence type="ECO:0000256" key="8">
    <source>
        <dbReference type="ARBA" id="ARBA00023012"/>
    </source>
</evidence>
<feature type="transmembrane region" description="Helical" evidence="10">
    <location>
        <begin position="16"/>
        <end position="33"/>
    </location>
</feature>
<feature type="transmembrane region" description="Helical" evidence="10">
    <location>
        <begin position="73"/>
        <end position="91"/>
    </location>
</feature>
<dbReference type="Pfam" id="PF07730">
    <property type="entry name" value="HisKA_3"/>
    <property type="match status" value="1"/>
</dbReference>
<dbReference type="SUPFAM" id="SSF55874">
    <property type="entry name" value="ATPase domain of HSP90 chaperone/DNA topoisomerase II/histidine kinase"/>
    <property type="match status" value="1"/>
</dbReference>
<comment type="catalytic activity">
    <reaction evidence="1">
        <text>ATP + protein L-histidine = ADP + protein N-phospho-L-histidine.</text>
        <dbReference type="EC" id="2.7.13.3"/>
    </reaction>
</comment>
<feature type="domain" description="Signal transduction histidine kinase subgroup 3 dimerisation and phosphoacceptor" evidence="12">
    <location>
        <begin position="188"/>
        <end position="254"/>
    </location>
</feature>
<dbReference type="OrthoDB" id="227596at2"/>